<dbReference type="Proteomes" id="UP001177670">
    <property type="component" value="Unassembled WGS sequence"/>
</dbReference>
<dbReference type="EMBL" id="JAHYIQ010000001">
    <property type="protein sequence ID" value="KAK1136942.1"/>
    <property type="molecule type" value="Genomic_DNA"/>
</dbReference>
<evidence type="ECO:0000313" key="2">
    <source>
        <dbReference type="Proteomes" id="UP001177670"/>
    </source>
</evidence>
<name>A0AA40GFV9_9HYME</name>
<gene>
    <name evidence="1" type="ORF">K0M31_001474</name>
</gene>
<reference evidence="1" key="1">
    <citation type="submission" date="2021-10" db="EMBL/GenBank/DDBJ databases">
        <title>Melipona bicolor Genome sequencing and assembly.</title>
        <authorList>
            <person name="Araujo N.S."/>
            <person name="Arias M.C."/>
        </authorList>
    </citation>
    <scope>NUCLEOTIDE SEQUENCE</scope>
    <source>
        <strain evidence="1">USP_2M_L1-L4_2017</strain>
        <tissue evidence="1">Whole body</tissue>
    </source>
</reference>
<organism evidence="1 2">
    <name type="scientific">Melipona bicolor</name>
    <dbReference type="NCBI Taxonomy" id="60889"/>
    <lineage>
        <taxon>Eukaryota</taxon>
        <taxon>Metazoa</taxon>
        <taxon>Ecdysozoa</taxon>
        <taxon>Arthropoda</taxon>
        <taxon>Hexapoda</taxon>
        <taxon>Insecta</taxon>
        <taxon>Pterygota</taxon>
        <taxon>Neoptera</taxon>
        <taxon>Endopterygota</taxon>
        <taxon>Hymenoptera</taxon>
        <taxon>Apocrita</taxon>
        <taxon>Aculeata</taxon>
        <taxon>Apoidea</taxon>
        <taxon>Anthophila</taxon>
        <taxon>Apidae</taxon>
        <taxon>Melipona</taxon>
    </lineage>
</organism>
<comment type="caution">
    <text evidence="1">The sequence shown here is derived from an EMBL/GenBank/DDBJ whole genome shotgun (WGS) entry which is preliminary data.</text>
</comment>
<accession>A0AA40GFV9</accession>
<sequence length="107" mass="11843">MKDQLNSVRLNNVWNNKTPSKQLFKSIINALSGQTILANTAWILFLRGEFYGISAMARTSLPFGSSENCSFARHGASPQILSLRLAVLVNFYGHFSNFSCPLAEKSS</sequence>
<proteinExistence type="predicted"/>
<dbReference type="AlphaFoldDB" id="A0AA40GFV9"/>
<keyword evidence="2" id="KW-1185">Reference proteome</keyword>
<evidence type="ECO:0000313" key="1">
    <source>
        <dbReference type="EMBL" id="KAK1136942.1"/>
    </source>
</evidence>
<protein>
    <submittedName>
        <fullName evidence="1">Uncharacterized protein</fullName>
    </submittedName>
</protein>